<dbReference type="Pfam" id="PF07508">
    <property type="entry name" value="Recombinase"/>
    <property type="match status" value="1"/>
</dbReference>
<evidence type="ECO:0000259" key="1">
    <source>
        <dbReference type="Pfam" id="PF07508"/>
    </source>
</evidence>
<accession>A0ABW1MKS9</accession>
<comment type="caution">
    <text evidence="2">The sequence shown here is derived from an EMBL/GenBank/DDBJ whole genome shotgun (WGS) entry which is preliminary data.</text>
</comment>
<name>A0ABW1MKS9_9ACTN</name>
<dbReference type="RefSeq" id="WP_382467426.1">
    <property type="nucleotide sequence ID" value="NZ_JBHSPX010000004.1"/>
</dbReference>
<feature type="domain" description="Recombinase" evidence="1">
    <location>
        <begin position="2"/>
        <end position="35"/>
    </location>
</feature>
<gene>
    <name evidence="2" type="ORF">ACFP4F_17680</name>
</gene>
<sequence length="49" mass="5734">MSFRQIAEALDAEGLRTKNRGRWHLKTVRRMLANSTDRPPTLRQPERTA</sequence>
<evidence type="ECO:0000313" key="3">
    <source>
        <dbReference type="Proteomes" id="UP001596139"/>
    </source>
</evidence>
<dbReference type="InterPro" id="IPR011109">
    <property type="entry name" value="DNA_bind_recombinase_dom"/>
</dbReference>
<organism evidence="2 3">
    <name type="scientific">Streptomyces ochraceiscleroticus</name>
    <dbReference type="NCBI Taxonomy" id="47761"/>
    <lineage>
        <taxon>Bacteria</taxon>
        <taxon>Bacillati</taxon>
        <taxon>Actinomycetota</taxon>
        <taxon>Actinomycetes</taxon>
        <taxon>Kitasatosporales</taxon>
        <taxon>Streptomycetaceae</taxon>
        <taxon>Streptomyces</taxon>
    </lineage>
</organism>
<dbReference type="Proteomes" id="UP001596139">
    <property type="component" value="Unassembled WGS sequence"/>
</dbReference>
<keyword evidence="3" id="KW-1185">Reference proteome</keyword>
<proteinExistence type="predicted"/>
<evidence type="ECO:0000313" key="2">
    <source>
        <dbReference type="EMBL" id="MFC6064365.1"/>
    </source>
</evidence>
<reference evidence="3" key="1">
    <citation type="journal article" date="2019" name="Int. J. Syst. Evol. Microbiol.">
        <title>The Global Catalogue of Microorganisms (GCM) 10K type strain sequencing project: providing services to taxonomists for standard genome sequencing and annotation.</title>
        <authorList>
            <consortium name="The Broad Institute Genomics Platform"/>
            <consortium name="The Broad Institute Genome Sequencing Center for Infectious Disease"/>
            <person name="Wu L."/>
            <person name="Ma J."/>
        </authorList>
    </citation>
    <scope>NUCLEOTIDE SEQUENCE [LARGE SCALE GENOMIC DNA]</scope>
    <source>
        <strain evidence="3">CGMCC 1.15180</strain>
    </source>
</reference>
<dbReference type="EMBL" id="JBHSPX010000004">
    <property type="protein sequence ID" value="MFC6064365.1"/>
    <property type="molecule type" value="Genomic_DNA"/>
</dbReference>
<protein>
    <submittedName>
        <fullName evidence="2">Recombinase family protein</fullName>
    </submittedName>
</protein>